<dbReference type="HOGENOM" id="CLU_1674796_0_0_6"/>
<organism evidence="2 3">
    <name type="scientific">Chromohalobacter israelensis (strain ATCC BAA-138 / DSM 3043 / CIP 106854 / NCIMB 13768 / 1H11)</name>
    <name type="common">Chromohalobacter salexigens</name>
    <dbReference type="NCBI Taxonomy" id="290398"/>
    <lineage>
        <taxon>Bacteria</taxon>
        <taxon>Pseudomonadati</taxon>
        <taxon>Pseudomonadota</taxon>
        <taxon>Gammaproteobacteria</taxon>
        <taxon>Oceanospirillales</taxon>
        <taxon>Halomonadaceae</taxon>
        <taxon>Chromohalobacter</taxon>
    </lineage>
</organism>
<dbReference type="KEGG" id="csa:Csal_1374"/>
<feature type="transmembrane region" description="Helical" evidence="1">
    <location>
        <begin position="49"/>
        <end position="66"/>
    </location>
</feature>
<evidence type="ECO:0000256" key="1">
    <source>
        <dbReference type="SAM" id="Phobius"/>
    </source>
</evidence>
<dbReference type="GeneID" id="95336105"/>
<name>Q1QXS9_CHRI1</name>
<dbReference type="STRING" id="290398.Csal_1374"/>
<evidence type="ECO:0000313" key="3">
    <source>
        <dbReference type="Proteomes" id="UP000000239"/>
    </source>
</evidence>
<dbReference type="OrthoDB" id="6970968at2"/>
<feature type="transmembrane region" description="Helical" evidence="1">
    <location>
        <begin position="109"/>
        <end position="130"/>
    </location>
</feature>
<keyword evidence="1" id="KW-1133">Transmembrane helix</keyword>
<keyword evidence="1" id="KW-0472">Membrane</keyword>
<feature type="transmembrane region" description="Helical" evidence="1">
    <location>
        <begin position="12"/>
        <end position="37"/>
    </location>
</feature>
<protein>
    <submittedName>
        <fullName evidence="2">Uncharacterized protein</fullName>
    </submittedName>
</protein>
<dbReference type="PROSITE" id="PS51257">
    <property type="entry name" value="PROKAR_LIPOPROTEIN"/>
    <property type="match status" value="1"/>
</dbReference>
<reference evidence="2 3" key="1">
    <citation type="journal article" date="2011" name="Stand. Genomic Sci.">
        <title>Complete genome sequence of the halophilic and highly halotolerant Chromohalobacter salexigens type strain (1H11(T)).</title>
        <authorList>
            <person name="Copeland A."/>
            <person name="O'Connor K."/>
            <person name="Lucas S."/>
            <person name="Lapidus A."/>
            <person name="Berry K.W."/>
            <person name="Detter J.C."/>
            <person name="Del Rio T.G."/>
            <person name="Hammon N."/>
            <person name="Dalin E."/>
            <person name="Tice H."/>
            <person name="Pitluck S."/>
            <person name="Bruce D."/>
            <person name="Goodwin L."/>
            <person name="Han C."/>
            <person name="Tapia R."/>
            <person name="Saunders E."/>
            <person name="Schmutz J."/>
            <person name="Brettin T."/>
            <person name="Larimer F."/>
            <person name="Land M."/>
            <person name="Hauser L."/>
            <person name="Vargas C."/>
            <person name="Nieto J.J."/>
            <person name="Kyrpides N.C."/>
            <person name="Ivanova N."/>
            <person name="Goker M."/>
            <person name="Klenk H.P."/>
            <person name="Csonka L.N."/>
            <person name="Woyke T."/>
        </authorList>
    </citation>
    <scope>NUCLEOTIDE SEQUENCE [LARGE SCALE GENOMIC DNA]</scope>
    <source>
        <strain evidence="3">ATCC BAA-138 / DSM 3043 / CIP 106854 / NCIMB 13768 / 1H11</strain>
    </source>
</reference>
<gene>
    <name evidence="2" type="ordered locus">Csal_1374</name>
</gene>
<dbReference type="EMBL" id="CP000285">
    <property type="protein sequence ID" value="ABE58729.1"/>
    <property type="molecule type" value="Genomic_DNA"/>
</dbReference>
<feature type="transmembrane region" description="Helical" evidence="1">
    <location>
        <begin position="78"/>
        <end position="97"/>
    </location>
</feature>
<dbReference type="RefSeq" id="WP_011506675.1">
    <property type="nucleotide sequence ID" value="NC_007963.1"/>
</dbReference>
<sequence length="157" mass="17104">MSVERPDQKAKNYMITMGGFFVAGISCWLGFGVTVGFDSLFREISEKSTVIVGLISAPAIVASLALKHAESRRYMATSMAFFLIALLALLLIIMSPLESVMPEDGEHAGLWILGLPALFITDAFVMIGSLMMTLRAHMLEGEGEVIPYPSTKSDVER</sequence>
<keyword evidence="1" id="KW-0812">Transmembrane</keyword>
<dbReference type="AlphaFoldDB" id="Q1QXS9"/>
<keyword evidence="3" id="KW-1185">Reference proteome</keyword>
<dbReference type="Proteomes" id="UP000000239">
    <property type="component" value="Chromosome"/>
</dbReference>
<evidence type="ECO:0000313" key="2">
    <source>
        <dbReference type="EMBL" id="ABE58729.1"/>
    </source>
</evidence>
<proteinExistence type="predicted"/>
<accession>Q1QXS9</accession>